<proteinExistence type="predicted"/>
<evidence type="ECO:0008006" key="3">
    <source>
        <dbReference type="Google" id="ProtNLM"/>
    </source>
</evidence>
<evidence type="ECO:0000313" key="1">
    <source>
        <dbReference type="EMBL" id="MBB6219962.1"/>
    </source>
</evidence>
<dbReference type="AlphaFoldDB" id="A0A7W9ZNL3"/>
<name>A0A7W9ZNL3_RHILE</name>
<reference evidence="1 2" key="1">
    <citation type="submission" date="2020-08" db="EMBL/GenBank/DDBJ databases">
        <title>Genomic Encyclopedia of Type Strains, Phase IV (KMG-V): Genome sequencing to study the core and pangenomes of soil and plant-associated prokaryotes.</title>
        <authorList>
            <person name="Whitman W."/>
        </authorList>
    </citation>
    <scope>NUCLEOTIDE SEQUENCE [LARGE SCALE GENOMIC DNA]</scope>
    <source>
        <strain evidence="1 2">SEMIA 4011</strain>
    </source>
</reference>
<dbReference type="Proteomes" id="UP000517187">
    <property type="component" value="Unassembled WGS sequence"/>
</dbReference>
<dbReference type="RefSeq" id="WP_246809167.1">
    <property type="nucleotide sequence ID" value="NZ_JACIIJ010000002.1"/>
</dbReference>
<evidence type="ECO:0000313" key="2">
    <source>
        <dbReference type="Proteomes" id="UP000517187"/>
    </source>
</evidence>
<accession>A0A7W9ZNL3</accession>
<sequence length="261" mass="28837">MSFEDLYSFELNIAMALGTNHSYSTPDNVEPQSRPIAVIDDDAIAVLDKAARSPRLDNDILSSAPARDIRSSANELIEMLEHVDLQKMLRKQGLLGRFTGSAVEARLEFELASHRVTDLFRQLSRAAQIGQRIRGILDKTRLELIDEQARLGGVISDARLLVSQESGSDPALVARFERRLANIMAIETANTLTIQQIKLSASVLASLLDRFTDIETLLLPLWQRNALAIIHGEAKPRSSAVTAFLDAHSNLIGFLKKVGQQ</sequence>
<dbReference type="EMBL" id="JACIIJ010000002">
    <property type="protein sequence ID" value="MBB6219962.1"/>
    <property type="molecule type" value="Genomic_DNA"/>
</dbReference>
<protein>
    <recommendedName>
        <fullName evidence="3">Toxic anion resistance protein</fullName>
    </recommendedName>
</protein>
<organism evidence="1 2">
    <name type="scientific">Rhizobium leguminosarum</name>
    <dbReference type="NCBI Taxonomy" id="384"/>
    <lineage>
        <taxon>Bacteria</taxon>
        <taxon>Pseudomonadati</taxon>
        <taxon>Pseudomonadota</taxon>
        <taxon>Alphaproteobacteria</taxon>
        <taxon>Hyphomicrobiales</taxon>
        <taxon>Rhizobiaceae</taxon>
        <taxon>Rhizobium/Agrobacterium group</taxon>
        <taxon>Rhizobium</taxon>
    </lineage>
</organism>
<comment type="caution">
    <text evidence="1">The sequence shown here is derived from an EMBL/GenBank/DDBJ whole genome shotgun (WGS) entry which is preliminary data.</text>
</comment>
<gene>
    <name evidence="1" type="ORF">GGE66_000911</name>
</gene>